<organism evidence="1 2">
    <name type="scientific">Smittium megazygosporum</name>
    <dbReference type="NCBI Taxonomy" id="133381"/>
    <lineage>
        <taxon>Eukaryota</taxon>
        <taxon>Fungi</taxon>
        <taxon>Fungi incertae sedis</taxon>
        <taxon>Zoopagomycota</taxon>
        <taxon>Kickxellomycotina</taxon>
        <taxon>Harpellomycetes</taxon>
        <taxon>Harpellales</taxon>
        <taxon>Legeriomycetaceae</taxon>
        <taxon>Smittium</taxon>
    </lineage>
</organism>
<evidence type="ECO:0000313" key="2">
    <source>
        <dbReference type="Proteomes" id="UP000245609"/>
    </source>
</evidence>
<accession>A0A2T9ZB26</accession>
<name>A0A2T9ZB26_9FUNG</name>
<proteinExistence type="predicted"/>
<keyword evidence="2" id="KW-1185">Reference proteome</keyword>
<gene>
    <name evidence="1" type="ORF">BB560_003805</name>
</gene>
<evidence type="ECO:0000313" key="1">
    <source>
        <dbReference type="EMBL" id="PVV01765.1"/>
    </source>
</evidence>
<comment type="caution">
    <text evidence="1">The sequence shown here is derived from an EMBL/GenBank/DDBJ whole genome shotgun (WGS) entry which is preliminary data.</text>
</comment>
<dbReference type="Proteomes" id="UP000245609">
    <property type="component" value="Unassembled WGS sequence"/>
</dbReference>
<dbReference type="AlphaFoldDB" id="A0A2T9ZB26"/>
<sequence length="73" mass="7588">MVSLVIPQPVPQASVVADTGAFGSAGSSISEEMFLNFIISDPTIAVAAENSPLSSIARRIGVMKHSHVPLKVL</sequence>
<dbReference type="EMBL" id="MBFS01000824">
    <property type="protein sequence ID" value="PVV01765.1"/>
    <property type="molecule type" value="Genomic_DNA"/>
</dbReference>
<reference evidence="1 2" key="1">
    <citation type="journal article" date="2018" name="MBio">
        <title>Comparative Genomics Reveals the Core Gene Toolbox for the Fungus-Insect Symbiosis.</title>
        <authorList>
            <person name="Wang Y."/>
            <person name="Stata M."/>
            <person name="Wang W."/>
            <person name="Stajich J.E."/>
            <person name="White M.M."/>
            <person name="Moncalvo J.M."/>
        </authorList>
    </citation>
    <scope>NUCLEOTIDE SEQUENCE [LARGE SCALE GENOMIC DNA]</scope>
    <source>
        <strain evidence="1 2">SC-DP-2</strain>
    </source>
</reference>
<protein>
    <submittedName>
        <fullName evidence="1">Uncharacterized protein</fullName>
    </submittedName>
</protein>